<feature type="region of interest" description="Disordered" evidence="1">
    <location>
        <begin position="46"/>
        <end position="66"/>
    </location>
</feature>
<accession>A0A5M3XX03</accession>
<dbReference type="Pfam" id="PF13384">
    <property type="entry name" value="HTH_23"/>
    <property type="match status" value="1"/>
</dbReference>
<keyword evidence="3" id="KW-1185">Reference proteome</keyword>
<dbReference type="OrthoDB" id="8479510at2"/>
<reference evidence="2 3" key="1">
    <citation type="submission" date="2019-10" db="EMBL/GenBank/DDBJ databases">
        <title>Whole genome shotgun sequence of Acrocarpospora pleiomorpha NBRC 16267.</title>
        <authorList>
            <person name="Ichikawa N."/>
            <person name="Kimura A."/>
            <person name="Kitahashi Y."/>
            <person name="Komaki H."/>
            <person name="Oguchi A."/>
        </authorList>
    </citation>
    <scope>NUCLEOTIDE SEQUENCE [LARGE SCALE GENOMIC DNA]</scope>
    <source>
        <strain evidence="2 3">NBRC 16267</strain>
    </source>
</reference>
<protein>
    <submittedName>
        <fullName evidence="2">Uncharacterized protein</fullName>
    </submittedName>
</protein>
<evidence type="ECO:0000313" key="3">
    <source>
        <dbReference type="Proteomes" id="UP000377595"/>
    </source>
</evidence>
<comment type="caution">
    <text evidence="2">The sequence shown here is derived from an EMBL/GenBank/DDBJ whole genome shotgun (WGS) entry which is preliminary data.</text>
</comment>
<organism evidence="2 3">
    <name type="scientific">Acrocarpospora pleiomorpha</name>
    <dbReference type="NCBI Taxonomy" id="90975"/>
    <lineage>
        <taxon>Bacteria</taxon>
        <taxon>Bacillati</taxon>
        <taxon>Actinomycetota</taxon>
        <taxon>Actinomycetes</taxon>
        <taxon>Streptosporangiales</taxon>
        <taxon>Streptosporangiaceae</taxon>
        <taxon>Acrocarpospora</taxon>
    </lineage>
</organism>
<evidence type="ECO:0000313" key="2">
    <source>
        <dbReference type="EMBL" id="GES25512.1"/>
    </source>
</evidence>
<dbReference type="Proteomes" id="UP000377595">
    <property type="component" value="Unassembled WGS sequence"/>
</dbReference>
<name>A0A5M3XX03_9ACTN</name>
<dbReference type="EMBL" id="BLAF01000069">
    <property type="protein sequence ID" value="GES25512.1"/>
    <property type="molecule type" value="Genomic_DNA"/>
</dbReference>
<proteinExistence type="predicted"/>
<dbReference type="InterPro" id="IPR009057">
    <property type="entry name" value="Homeodomain-like_sf"/>
</dbReference>
<evidence type="ECO:0000256" key="1">
    <source>
        <dbReference type="SAM" id="MobiDB-lite"/>
    </source>
</evidence>
<dbReference type="AlphaFoldDB" id="A0A5M3XX03"/>
<sequence>MSAQARARREQVRFAAGEMFAVGASDRQVAEQFRVSRMSANRCHRAFDESGTDALASKGPGGRGTS</sequence>
<dbReference type="RefSeq" id="WP_155350278.1">
    <property type="nucleotide sequence ID" value="NZ_BAAAHM010000043.1"/>
</dbReference>
<dbReference type="SUPFAM" id="SSF46689">
    <property type="entry name" value="Homeodomain-like"/>
    <property type="match status" value="1"/>
</dbReference>
<gene>
    <name evidence="2" type="ORF">Aple_084110</name>
</gene>